<comment type="caution">
    <text evidence="1">The sequence shown here is derived from an EMBL/GenBank/DDBJ whole genome shotgun (WGS) entry which is preliminary data.</text>
</comment>
<proteinExistence type="predicted"/>
<organism evidence="1">
    <name type="scientific">bioreactor metagenome</name>
    <dbReference type="NCBI Taxonomy" id="1076179"/>
    <lineage>
        <taxon>unclassified sequences</taxon>
        <taxon>metagenomes</taxon>
        <taxon>ecological metagenomes</taxon>
    </lineage>
</organism>
<dbReference type="EMBL" id="VSSQ01022571">
    <property type="protein sequence ID" value="MPM68970.1"/>
    <property type="molecule type" value="Genomic_DNA"/>
</dbReference>
<gene>
    <name evidence="1" type="ORF">SDC9_115907</name>
</gene>
<evidence type="ECO:0000313" key="1">
    <source>
        <dbReference type="EMBL" id="MPM68970.1"/>
    </source>
</evidence>
<dbReference type="AlphaFoldDB" id="A0A645BU64"/>
<protein>
    <submittedName>
        <fullName evidence="1">Uncharacterized protein</fullName>
    </submittedName>
</protein>
<reference evidence="1" key="1">
    <citation type="submission" date="2019-08" db="EMBL/GenBank/DDBJ databases">
        <authorList>
            <person name="Kucharzyk K."/>
            <person name="Murdoch R.W."/>
            <person name="Higgins S."/>
            <person name="Loffler F."/>
        </authorList>
    </citation>
    <scope>NUCLEOTIDE SEQUENCE</scope>
</reference>
<accession>A0A645BU64</accession>
<name>A0A645BU64_9ZZZZ</name>
<sequence>MLKKAIKKAHPQLVPEMGRVYVVPPKFKECDSHPLKILPHPYLNAITSVPFPPTEVSGNLSKGVDT</sequence>